<sequence>MAGSRCQEAIVVSGGEREELGSVAPLRGTLAPHHRLLVSVSSFFHARPCEETTKQALWSHSVTQAEVQWRDCGSLQPPPPGLKRSSHVSLPSSWDHSEDAMRKAGVAHSKSSKDMESHV</sequence>
<name>C9JEM1_HUMAN</name>
<dbReference type="OpenTargets" id="ENSG00000099917"/>
<dbReference type="HOGENOM" id="CLU_2066728_0_0_1"/>
<reference evidence="2 3" key="2">
    <citation type="journal article" date="2004" name="Nature">
        <title>Finishing the euchromatic sequence of the human genome.</title>
        <authorList>
            <consortium name="International Human Genome Sequencing Consortium"/>
        </authorList>
    </citation>
    <scope>NUCLEOTIDE SEQUENCE [LARGE SCALE GENOMIC DNA]</scope>
</reference>
<keyword evidence="4 5" id="KW-1267">Proteomics identification</keyword>
<dbReference type="UCSC" id="uc062bts.1">
    <property type="organism name" value="human"/>
</dbReference>
<dbReference type="EMBL" id="AC004033">
    <property type="status" value="NOT_ANNOTATED_CDS"/>
    <property type="molecule type" value="Genomic_DNA"/>
</dbReference>
<dbReference type="PANTHER" id="PTHR46254">
    <property type="entry name" value="PROTEIN GVQW1-RELATED"/>
    <property type="match status" value="1"/>
</dbReference>
<dbReference type="Proteomes" id="UP000005640">
    <property type="component" value="Chromosome 22"/>
</dbReference>
<gene>
    <name evidence="2" type="primary">MED15</name>
</gene>
<proteinExistence type="evidence at protein level"/>
<dbReference type="HGNC" id="HGNC:14248">
    <property type="gene designation" value="MED15"/>
</dbReference>
<dbReference type="Antibodypedia" id="282">
    <property type="antibodies" value="305 antibodies from 32 providers"/>
</dbReference>
<dbReference type="VEuPathDB" id="HostDB:ENSG00000099917"/>
<dbReference type="EMBL" id="AC007731">
    <property type="status" value="NOT_ANNOTATED_CDS"/>
    <property type="molecule type" value="Genomic_DNA"/>
</dbReference>
<reference evidence="2 3" key="1">
    <citation type="journal article" date="2001" name="Nature">
        <title>Initial sequencing and analysis of the human genome.</title>
        <authorList>
            <consortium name="International Human Genome Sequencing Consortium"/>
            <person name="Lander E.S."/>
            <person name="Linton L.M."/>
            <person name="Birren B."/>
            <person name="Nusbaum C."/>
            <person name="Zody M.C."/>
            <person name="Baldwin J."/>
            <person name="Devon K."/>
            <person name="Dewar K."/>
            <person name="Doyle M."/>
            <person name="FitzHugh W."/>
            <person name="Funke R."/>
            <person name="Gage D."/>
            <person name="Harris K."/>
            <person name="Heaford A."/>
            <person name="Howland J."/>
            <person name="Kann L."/>
            <person name="Lehoczky J."/>
            <person name="LeVine R."/>
            <person name="McEwan P."/>
            <person name="McKernan K."/>
            <person name="Meldrim J."/>
            <person name="Mesirov J.P."/>
            <person name="Miranda C."/>
            <person name="Morris W."/>
            <person name="Naylor J."/>
            <person name="Raymond C."/>
            <person name="Rosetti M."/>
            <person name="Santos R."/>
            <person name="Sheridan A."/>
            <person name="Sougnez C."/>
            <person name="Stange-Thomann N."/>
            <person name="Stojanovic N."/>
            <person name="Subramanian A."/>
            <person name="Wyman D."/>
            <person name="Rogers J."/>
            <person name="Sulston J."/>
            <person name="Ainscough R."/>
            <person name="Beck S."/>
            <person name="Bentley D."/>
            <person name="Burton J."/>
            <person name="Clee C."/>
            <person name="Carter N."/>
            <person name="Coulson A."/>
            <person name="Deadman R."/>
            <person name="Deloukas P."/>
            <person name="Dunham A."/>
            <person name="Dunham I."/>
            <person name="Durbin R."/>
            <person name="French L."/>
            <person name="Grafham D."/>
            <person name="Gregory S."/>
            <person name="Hubbard T."/>
            <person name="Humphray S."/>
            <person name="Hunt A."/>
            <person name="Jones M."/>
            <person name="Lloyd C."/>
            <person name="McMurray A."/>
            <person name="Matthews L."/>
            <person name="Mercer S."/>
            <person name="Milne S."/>
            <person name="Mullikin J.C."/>
            <person name="Mungall A."/>
            <person name="Plumb R."/>
            <person name="Ross M."/>
            <person name="Shownkeen R."/>
            <person name="Sims S."/>
            <person name="Waterston R.H."/>
            <person name="Wilson R.K."/>
            <person name="Hillier L.W."/>
            <person name="McPherson J.D."/>
            <person name="Marra M.A."/>
            <person name="Mardis E.R."/>
            <person name="Fulton L.A."/>
            <person name="Chinwalla A.T."/>
            <person name="Pepin K.H."/>
            <person name="Gish W.R."/>
            <person name="Chissoe S.L."/>
            <person name="Wendl M.C."/>
            <person name="Delehaunty K.D."/>
            <person name="Miner T.L."/>
            <person name="Delehaunty A."/>
            <person name="Kramer J.B."/>
            <person name="Cook L.L."/>
            <person name="Fulton R.S."/>
            <person name="Johnson D.L."/>
            <person name="Minx P.J."/>
            <person name="Clifton S.W."/>
            <person name="Hawkins T."/>
            <person name="Branscomb E."/>
            <person name="Predki P."/>
            <person name="Richardson P."/>
            <person name="Wenning S."/>
            <person name="Slezak T."/>
            <person name="Doggett N."/>
            <person name="Cheng J.F."/>
            <person name="Olsen A."/>
            <person name="Lucas S."/>
            <person name="Elkin C."/>
            <person name="Uberbacher E."/>
            <person name="Frazier M."/>
            <person name="Gibbs R.A."/>
            <person name="Muzny D.M."/>
            <person name="Scherer S.E."/>
            <person name="Bouck J.B."/>
            <person name="Sodergren E.J."/>
            <person name="Worley K.C."/>
            <person name="Rives C.M."/>
            <person name="Gorrell J.H."/>
            <person name="Metzker M.L."/>
            <person name="Naylor S.L."/>
            <person name="Kucherlapati R.S."/>
            <person name="Nelson D.L."/>
            <person name="Weinstock G.M."/>
            <person name="Sakaki Y."/>
            <person name="Fujiyama A."/>
            <person name="Hattori M."/>
            <person name="Yada T."/>
            <person name="Toyoda A."/>
            <person name="Itoh T."/>
            <person name="Kawagoe C."/>
            <person name="Watanabe H."/>
            <person name="Totoki Y."/>
            <person name="Taylor T."/>
            <person name="Weissenbach J."/>
            <person name="Heilig R."/>
            <person name="Saurin W."/>
            <person name="Artiguenave F."/>
            <person name="Brottier P."/>
            <person name="Bruls T."/>
            <person name="Pelletier E."/>
            <person name="Robert C."/>
            <person name="Wincker P."/>
            <person name="Smith D.R."/>
            <person name="Doucette-Stamm L."/>
            <person name="Rubenfield M."/>
            <person name="Weinstock K."/>
            <person name="Lee H.M."/>
            <person name="Dubois J."/>
            <person name="Rosenthal A."/>
            <person name="Platzer M."/>
            <person name="Nyakatura G."/>
            <person name="Taudien S."/>
            <person name="Rump A."/>
            <person name="Yang H."/>
            <person name="Yu J."/>
            <person name="Wang J."/>
            <person name="Huang G."/>
            <person name="Gu J."/>
            <person name="Hood L."/>
            <person name="Rowen L."/>
            <person name="Madan A."/>
            <person name="Qin S."/>
            <person name="Davis R.W."/>
            <person name="Federspiel N.A."/>
            <person name="Abola A.P."/>
            <person name="Proctor M.J."/>
            <person name="Myers R.M."/>
            <person name="Schmutz J."/>
            <person name="Dickson M."/>
            <person name="Grimwood J."/>
            <person name="Cox D.R."/>
            <person name="Olson M.V."/>
            <person name="Kaul R."/>
            <person name="Raymond C."/>
            <person name="Shimizu N."/>
            <person name="Kawasaki K."/>
            <person name="Minoshima S."/>
            <person name="Evans G.A."/>
            <person name="Athanasiou M."/>
            <person name="Schultz R."/>
            <person name="Roe B.A."/>
            <person name="Chen F."/>
            <person name="Pan H."/>
            <person name="Ramser J."/>
            <person name="Lehrach H."/>
            <person name="Reinhardt R."/>
            <person name="McCombie W.R."/>
            <person name="de la Bastide M."/>
            <person name="Dedhia N."/>
            <person name="Blocker H."/>
            <person name="Hornischer K."/>
            <person name="Nordsiek G."/>
            <person name="Agarwala R."/>
            <person name="Aravind L."/>
            <person name="Bailey J.A."/>
            <person name="Bateman A."/>
            <person name="Batzoglou S."/>
            <person name="Birney E."/>
            <person name="Bork P."/>
            <person name="Brown D.G."/>
            <person name="Burge C.B."/>
            <person name="Cerutti L."/>
            <person name="Chen H.C."/>
            <person name="Church D."/>
            <person name="Clamp M."/>
            <person name="Copley R.R."/>
            <person name="Doerks T."/>
            <person name="Eddy S.R."/>
            <person name="Eichler E.E."/>
            <person name="Furey T.S."/>
            <person name="Galagan J."/>
            <person name="Gilbert J.G."/>
            <person name="Harmon C."/>
            <person name="Hayashizaki Y."/>
            <person name="Haussler D."/>
            <person name="Hermjakob H."/>
            <person name="Hokamp K."/>
            <person name="Jang W."/>
            <person name="Johnson L.S."/>
            <person name="Jones T.A."/>
            <person name="Kasif S."/>
            <person name="Kaspryzk A."/>
            <person name="Kennedy S."/>
            <person name="Kent W.J."/>
            <person name="Kitts P."/>
            <person name="Koonin E.V."/>
            <person name="Korf I."/>
            <person name="Kulp D."/>
            <person name="Lancet D."/>
            <person name="Lowe T.M."/>
            <person name="McLysaght A."/>
            <person name="Mikkelsen T."/>
            <person name="Moran J.V."/>
            <person name="Mulder N."/>
            <person name="Pollara V.J."/>
            <person name="Ponting C.P."/>
            <person name="Schuler G."/>
            <person name="Schultz J."/>
            <person name="Slater G."/>
            <person name="Smit A.F."/>
            <person name="Stupka E."/>
            <person name="Szustakowski J."/>
            <person name="Thierry-Mieg D."/>
            <person name="Thierry-Mieg J."/>
            <person name="Wagner L."/>
            <person name="Wallis J."/>
            <person name="Wheeler R."/>
            <person name="Williams A."/>
            <person name="Wolf Y.I."/>
            <person name="Wolfe K.H."/>
            <person name="Yang S.P."/>
            <person name="Yeh R.F."/>
            <person name="Collins F."/>
            <person name="Guyer M.S."/>
            <person name="Peterson J."/>
            <person name="Felsenfeld A."/>
            <person name="Wetterstrand K.A."/>
            <person name="Patrinos A."/>
            <person name="Morgan M.J."/>
            <person name="de Jong P."/>
            <person name="Catanese J.J."/>
            <person name="Osoegawa K."/>
            <person name="Shizuya H."/>
            <person name="Choi S."/>
            <person name="Chen Y.J."/>
        </authorList>
    </citation>
    <scope>NUCLEOTIDE SEQUENCE [LARGE SCALE GENOMIC DNA]</scope>
</reference>
<reference evidence="2" key="4">
    <citation type="submission" date="2025-08" db="UniProtKB">
        <authorList>
            <consortium name="Ensembl"/>
        </authorList>
    </citation>
    <scope>IDENTIFICATION</scope>
</reference>
<protein>
    <submittedName>
        <fullName evidence="2">Mediator complex subunit 15</fullName>
    </submittedName>
</protein>
<dbReference type="GeneTree" id="ENSGT00730000111140"/>
<dbReference type="Bgee" id="ENSG00000099917">
    <property type="expression patterns" value="Expressed in sural nerve and 193 other cell types or tissues"/>
</dbReference>
<dbReference type="OrthoDB" id="10055322at2759"/>
<dbReference type="Ensembl" id="ENST00000438962.1">
    <property type="protein sequence ID" value="ENSP00000410173.1"/>
    <property type="gene ID" value="ENSG00000099917.17"/>
</dbReference>
<reference evidence="2" key="5">
    <citation type="submission" date="2025-09" db="UniProtKB">
        <authorList>
            <consortium name="Ensembl"/>
        </authorList>
    </citation>
    <scope>IDENTIFICATION</scope>
</reference>
<organism evidence="2 3">
    <name type="scientific">Homo sapiens</name>
    <name type="common">Human</name>
    <dbReference type="NCBI Taxonomy" id="9606"/>
    <lineage>
        <taxon>Eukaryota</taxon>
        <taxon>Metazoa</taxon>
        <taxon>Chordata</taxon>
        <taxon>Craniata</taxon>
        <taxon>Vertebrata</taxon>
        <taxon>Euteleostomi</taxon>
        <taxon>Mammalia</taxon>
        <taxon>Eutheria</taxon>
        <taxon>Euarchontoglires</taxon>
        <taxon>Primates</taxon>
        <taxon>Haplorrhini</taxon>
        <taxon>Catarrhini</taxon>
        <taxon>Hominidae</taxon>
        <taxon>Homo</taxon>
    </lineage>
</organism>
<dbReference type="MassIVE" id="C9JEM1"/>
<dbReference type="ChiTaRS" id="MED15">
    <property type="organism name" value="human"/>
</dbReference>
<evidence type="ECO:0000313" key="2">
    <source>
        <dbReference type="Ensembl" id="ENSP00000410173.1"/>
    </source>
</evidence>
<dbReference type="EMBL" id="AC005500">
    <property type="status" value="NOT_ANNOTATED_CDS"/>
    <property type="molecule type" value="Genomic_DNA"/>
</dbReference>
<keyword evidence="3" id="KW-1185">Reference proteome</keyword>
<dbReference type="ProteomicsDB" id="9872"/>
<evidence type="ECO:0007829" key="4">
    <source>
        <dbReference type="PeptideAtlas" id="C9JEM1"/>
    </source>
</evidence>
<dbReference type="ExpressionAtlas" id="C9JEM1">
    <property type="expression patterns" value="baseline and differential"/>
</dbReference>
<dbReference type="EMBL" id="AC007050">
    <property type="status" value="NOT_ANNOTATED_CDS"/>
    <property type="molecule type" value="Genomic_DNA"/>
</dbReference>
<dbReference type="Ensembl" id="ENST00000438962.1">
    <property type="protein sequence ID" value="ENSP00000410173.1"/>
    <property type="gene ID" value="ENSG00000099917.18"/>
</dbReference>
<evidence type="ECO:0007829" key="5">
    <source>
        <dbReference type="ProteomicsDB" id="C9JEM1"/>
    </source>
</evidence>
<feature type="non-terminal residue" evidence="2">
    <location>
        <position position="119"/>
    </location>
</feature>
<accession>C9JEM1</accession>
<reference evidence="2 3" key="3">
    <citation type="journal article" date="2008" name="Genome Biol.">
        <title>Finishing the finished human chromosome 22 sequence.</title>
        <authorList>
            <person name="Cole C.G."/>
            <person name="McCann O.T."/>
            <person name="Collins J.E."/>
            <person name="Oliver K."/>
            <person name="Willey D."/>
            <person name="Gribble S.M."/>
            <person name="Yang F."/>
            <person name="McLaren K."/>
            <person name="Rogers J."/>
            <person name="Ning Z."/>
            <person name="Beare D.M."/>
            <person name="Dunham I."/>
        </authorList>
    </citation>
    <scope>NUCLEOTIDE SEQUENCE [LARGE SCALE GENOMIC DNA]</scope>
</reference>
<feature type="region of interest" description="Disordered" evidence="1">
    <location>
        <begin position="71"/>
        <end position="119"/>
    </location>
</feature>
<evidence type="ECO:0000256" key="1">
    <source>
        <dbReference type="SAM" id="MobiDB-lite"/>
    </source>
</evidence>
<dbReference type="AlphaFoldDB" id="C9JEM1"/>
<evidence type="ECO:0000313" key="3">
    <source>
        <dbReference type="Proteomes" id="UP000005640"/>
    </source>
</evidence>